<dbReference type="AlphaFoldDB" id="A0A841FS55"/>
<proteinExistence type="predicted"/>
<comment type="caution">
    <text evidence="3">The sequence shown here is derived from an EMBL/GenBank/DDBJ whole genome shotgun (WGS) entry which is preliminary data.</text>
</comment>
<accession>A0A841FS55</accession>
<evidence type="ECO:0000256" key="1">
    <source>
        <dbReference type="SAM" id="MobiDB-lite"/>
    </source>
</evidence>
<keyword evidence="2" id="KW-0812">Transmembrane</keyword>
<reference evidence="3 4" key="1">
    <citation type="submission" date="2020-08" db="EMBL/GenBank/DDBJ databases">
        <title>Genomic Encyclopedia of Type Strains, Phase IV (KMG-IV): sequencing the most valuable type-strain genomes for metagenomic binning, comparative biology and taxonomic classification.</title>
        <authorList>
            <person name="Goeker M."/>
        </authorList>
    </citation>
    <scope>NUCLEOTIDE SEQUENCE [LARGE SCALE GENOMIC DNA]</scope>
    <source>
        <strain evidence="3 4">YIM 65646</strain>
    </source>
</reference>
<dbReference type="EMBL" id="JACHGT010000005">
    <property type="protein sequence ID" value="MBB6034800.1"/>
    <property type="molecule type" value="Genomic_DNA"/>
</dbReference>
<organism evidence="3 4">
    <name type="scientific">Phytomonospora endophytica</name>
    <dbReference type="NCBI Taxonomy" id="714109"/>
    <lineage>
        <taxon>Bacteria</taxon>
        <taxon>Bacillati</taxon>
        <taxon>Actinomycetota</taxon>
        <taxon>Actinomycetes</taxon>
        <taxon>Micromonosporales</taxon>
        <taxon>Micromonosporaceae</taxon>
        <taxon>Phytomonospora</taxon>
    </lineage>
</organism>
<evidence type="ECO:0000313" key="3">
    <source>
        <dbReference type="EMBL" id="MBB6034800.1"/>
    </source>
</evidence>
<keyword evidence="2" id="KW-1133">Transmembrane helix</keyword>
<evidence type="ECO:0008006" key="5">
    <source>
        <dbReference type="Google" id="ProtNLM"/>
    </source>
</evidence>
<feature type="compositionally biased region" description="Pro residues" evidence="1">
    <location>
        <begin position="1"/>
        <end position="10"/>
    </location>
</feature>
<gene>
    <name evidence="3" type="ORF">HNR73_002654</name>
</gene>
<keyword evidence="2" id="KW-0472">Membrane</keyword>
<evidence type="ECO:0000313" key="4">
    <source>
        <dbReference type="Proteomes" id="UP000548476"/>
    </source>
</evidence>
<feature type="region of interest" description="Disordered" evidence="1">
    <location>
        <begin position="1"/>
        <end position="87"/>
    </location>
</feature>
<protein>
    <recommendedName>
        <fullName evidence="5">DUF4878 domain-containing protein</fullName>
    </recommendedName>
</protein>
<feature type="transmembrane region" description="Helical" evidence="2">
    <location>
        <begin position="97"/>
        <end position="121"/>
    </location>
</feature>
<feature type="compositionally biased region" description="Pro residues" evidence="1">
    <location>
        <begin position="19"/>
        <end position="37"/>
    </location>
</feature>
<dbReference type="RefSeq" id="WP_184787664.1">
    <property type="nucleotide sequence ID" value="NZ_BONT01000067.1"/>
</dbReference>
<sequence>MTYPPQPGQPYDPAQQPAQPDPYGQPAPDPYAQPAPDPYAQQAPQYPPQQPDAYGHTSGAPYGQPAGDPYAQQPPTQGFQLPGQPMYGAPAPQKSKVGLFAAIGGGALLVVILLVVMIVALSGGGPGDTVNSYLEAAKDADFTEVNSYVCSIDSDTYMDPADFTDDAELTEWKDAVADMEWEILTESEVGDSASVTVRITSSSALLAGDAEFKLEKMDGDWKICSGG</sequence>
<name>A0A841FS55_9ACTN</name>
<keyword evidence="4" id="KW-1185">Reference proteome</keyword>
<evidence type="ECO:0000256" key="2">
    <source>
        <dbReference type="SAM" id="Phobius"/>
    </source>
</evidence>
<dbReference type="Proteomes" id="UP000548476">
    <property type="component" value="Unassembled WGS sequence"/>
</dbReference>